<comment type="subunit">
    <text evidence="5">Part of the 30S ribosomal subunit. Contacts proteins S5 and S12.</text>
</comment>
<keyword evidence="2 5" id="KW-0689">Ribosomal protein</keyword>
<dbReference type="GO" id="GO:0019843">
    <property type="term" value="F:rRNA binding"/>
    <property type="evidence" value="ECO:0007669"/>
    <property type="project" value="UniProtKB-UniRule"/>
</dbReference>
<dbReference type="FunFam" id="3.30.1490.10:FF:000001">
    <property type="entry name" value="30S ribosomal protein S8"/>
    <property type="match status" value="1"/>
</dbReference>
<evidence type="ECO:0000256" key="4">
    <source>
        <dbReference type="ARBA" id="ARBA00035258"/>
    </source>
</evidence>
<comment type="caution">
    <text evidence="7">The sequence shown here is derived from an EMBL/GenBank/DDBJ whole genome shotgun (WGS) entry which is preliminary data.</text>
</comment>
<protein>
    <recommendedName>
        <fullName evidence="4 5">Small ribosomal subunit protein uS8</fullName>
    </recommendedName>
</protein>
<gene>
    <name evidence="5" type="primary">rpsH</name>
    <name evidence="7" type="ORF">COV02_00990</name>
</gene>
<organism evidence="7 8">
    <name type="scientific">Candidatus Terrybacteria bacterium CG10_big_fil_rev_8_21_14_0_10_41_10</name>
    <dbReference type="NCBI Taxonomy" id="1975026"/>
    <lineage>
        <taxon>Bacteria</taxon>
        <taxon>Candidatus Terryibacteriota</taxon>
    </lineage>
</organism>
<dbReference type="GO" id="GO:0005840">
    <property type="term" value="C:ribosome"/>
    <property type="evidence" value="ECO:0007669"/>
    <property type="project" value="UniProtKB-KW"/>
</dbReference>
<dbReference type="SUPFAM" id="SSF56047">
    <property type="entry name" value="Ribosomal protein S8"/>
    <property type="match status" value="1"/>
</dbReference>
<dbReference type="AlphaFoldDB" id="A0A2M8LAS0"/>
<dbReference type="InterPro" id="IPR047863">
    <property type="entry name" value="Ribosomal_uS8_CS"/>
</dbReference>
<evidence type="ECO:0000256" key="5">
    <source>
        <dbReference type="HAMAP-Rule" id="MF_01302"/>
    </source>
</evidence>
<comment type="similarity">
    <text evidence="1 5 6">Belongs to the universal ribosomal protein uS8 family.</text>
</comment>
<dbReference type="InterPro" id="IPR035987">
    <property type="entry name" value="Ribosomal_uS8_sf"/>
</dbReference>
<comment type="function">
    <text evidence="5">One of the primary rRNA binding proteins, it binds directly to 16S rRNA central domain where it helps coordinate assembly of the platform of the 30S subunit.</text>
</comment>
<dbReference type="NCBIfam" id="NF001109">
    <property type="entry name" value="PRK00136.1"/>
    <property type="match status" value="1"/>
</dbReference>
<sequence length="129" mass="14250">MDTIANMLTSIRNAQAVKKETVSIPYSKIKMEIASLLLKENFIKSAEHKGKKSNKVISINLKYSDDGQPAINGLKRISKPSKRVYVPVSGVRMVKSGYGSQILTTPKGILTSKEARREKVGGEVICEVW</sequence>
<dbReference type="Proteomes" id="UP000230959">
    <property type="component" value="Unassembled WGS sequence"/>
</dbReference>
<dbReference type="InterPro" id="IPR000630">
    <property type="entry name" value="Ribosomal_uS8"/>
</dbReference>
<keyword evidence="5" id="KW-0694">RNA-binding</keyword>
<dbReference type="EMBL" id="PFER01000016">
    <property type="protein sequence ID" value="PJE73727.1"/>
    <property type="molecule type" value="Genomic_DNA"/>
</dbReference>
<accession>A0A2M8LAS0</accession>
<keyword evidence="3 5" id="KW-0687">Ribonucleoprotein</keyword>
<evidence type="ECO:0000313" key="7">
    <source>
        <dbReference type="EMBL" id="PJE73727.1"/>
    </source>
</evidence>
<dbReference type="GO" id="GO:0003735">
    <property type="term" value="F:structural constituent of ribosome"/>
    <property type="evidence" value="ECO:0007669"/>
    <property type="project" value="InterPro"/>
</dbReference>
<dbReference type="GO" id="GO:0005737">
    <property type="term" value="C:cytoplasm"/>
    <property type="evidence" value="ECO:0007669"/>
    <property type="project" value="UniProtKB-ARBA"/>
</dbReference>
<dbReference type="PROSITE" id="PS00053">
    <property type="entry name" value="RIBOSOMAL_S8"/>
    <property type="match status" value="1"/>
</dbReference>
<dbReference type="GO" id="GO:0006412">
    <property type="term" value="P:translation"/>
    <property type="evidence" value="ECO:0007669"/>
    <property type="project" value="UniProtKB-UniRule"/>
</dbReference>
<keyword evidence="5" id="KW-0699">rRNA-binding</keyword>
<evidence type="ECO:0000256" key="3">
    <source>
        <dbReference type="ARBA" id="ARBA00023274"/>
    </source>
</evidence>
<name>A0A2M8LAS0_9BACT</name>
<evidence type="ECO:0000256" key="6">
    <source>
        <dbReference type="RuleBase" id="RU003660"/>
    </source>
</evidence>
<reference evidence="8" key="1">
    <citation type="submission" date="2017-09" db="EMBL/GenBank/DDBJ databases">
        <title>Depth-based differentiation of microbial function through sediment-hosted aquifers and enrichment of novel symbionts in the deep terrestrial subsurface.</title>
        <authorList>
            <person name="Probst A.J."/>
            <person name="Ladd B."/>
            <person name="Jarett J.K."/>
            <person name="Geller-Mcgrath D.E."/>
            <person name="Sieber C.M.K."/>
            <person name="Emerson J.B."/>
            <person name="Anantharaman K."/>
            <person name="Thomas B.C."/>
            <person name="Malmstrom R."/>
            <person name="Stieglmeier M."/>
            <person name="Klingl A."/>
            <person name="Woyke T."/>
            <person name="Ryan C.M."/>
            <person name="Banfield J.F."/>
        </authorList>
    </citation>
    <scope>NUCLEOTIDE SEQUENCE [LARGE SCALE GENOMIC DNA]</scope>
</reference>
<dbReference type="HAMAP" id="MF_01302_B">
    <property type="entry name" value="Ribosomal_uS8_B"/>
    <property type="match status" value="1"/>
</dbReference>
<dbReference type="GO" id="GO:1990904">
    <property type="term" value="C:ribonucleoprotein complex"/>
    <property type="evidence" value="ECO:0007669"/>
    <property type="project" value="UniProtKB-KW"/>
</dbReference>
<dbReference type="Gene3D" id="3.30.1490.10">
    <property type="match status" value="1"/>
</dbReference>
<dbReference type="PANTHER" id="PTHR11758">
    <property type="entry name" value="40S RIBOSOMAL PROTEIN S15A"/>
    <property type="match status" value="1"/>
</dbReference>
<evidence type="ECO:0000256" key="1">
    <source>
        <dbReference type="ARBA" id="ARBA00006471"/>
    </source>
</evidence>
<evidence type="ECO:0000256" key="2">
    <source>
        <dbReference type="ARBA" id="ARBA00022980"/>
    </source>
</evidence>
<dbReference type="Gene3D" id="3.30.1370.30">
    <property type="match status" value="1"/>
</dbReference>
<proteinExistence type="inferred from homology"/>
<dbReference type="Pfam" id="PF00410">
    <property type="entry name" value="Ribosomal_S8"/>
    <property type="match status" value="1"/>
</dbReference>
<evidence type="ECO:0000313" key="8">
    <source>
        <dbReference type="Proteomes" id="UP000230959"/>
    </source>
</evidence>